<gene>
    <name evidence="2" type="ordered locus">Desru_3758</name>
</gene>
<evidence type="ECO:0000313" key="3">
    <source>
        <dbReference type="Proteomes" id="UP000009234"/>
    </source>
</evidence>
<name>F6DQ14_DESRL</name>
<dbReference type="Proteomes" id="UP000009234">
    <property type="component" value="Chromosome"/>
</dbReference>
<feature type="signal peptide" evidence="1">
    <location>
        <begin position="1"/>
        <end position="23"/>
    </location>
</feature>
<dbReference type="KEGG" id="dru:Desru_3758"/>
<protein>
    <recommendedName>
        <fullName evidence="4">Two component regulator propeller</fullName>
    </recommendedName>
</protein>
<keyword evidence="1" id="KW-0732">Signal</keyword>
<dbReference type="InterPro" id="IPR011110">
    <property type="entry name" value="Reg_prop"/>
</dbReference>
<evidence type="ECO:0000313" key="2">
    <source>
        <dbReference type="EMBL" id="AEG61958.1"/>
    </source>
</evidence>
<dbReference type="EMBL" id="CP002780">
    <property type="protein sequence ID" value="AEG61958.1"/>
    <property type="molecule type" value="Genomic_DNA"/>
</dbReference>
<dbReference type="STRING" id="696281.Desru_3758"/>
<dbReference type="Gene3D" id="2.130.10.10">
    <property type="entry name" value="YVTN repeat-like/Quinoprotein amine dehydrogenase"/>
    <property type="match status" value="1"/>
</dbReference>
<evidence type="ECO:0008006" key="4">
    <source>
        <dbReference type="Google" id="ProtNLM"/>
    </source>
</evidence>
<sequence length="419" mass="46016">MRIVIRWFLLILILQTMEPSAHAASFGTLPGNKFSRITSSNGLIWITKNFGTTNYYWNGSAWIAGNSTISGTYPYNKTPNDAVYDIFIDNQGRLWFSGLYDSDDNRHTTGYFQMNSTGKVISNFGYEYFFKAKDGTVWTFGYPEGDYYRYPTVGYFTGEGFTHLPVYAPFNIHCFTVDHTGKPWIGSDNNEVAYWNGSSWVRCDPPIPGRCNIWTLATTSDGSIIAVASDDYASGWAIYKSGTWTLMESASDSSSARPISSLKVENGPDGKIWGVTTAGGLSYYEDGIWKKTIPSPIGIADFTVDSTGIVWVVSDTKVAAYIEGAWYTDTDSFSAKLIEAAKKAADKAALEAQEANESATSGKNILENGYNNNGKSLSATYDKANNAQNNSWYTGTYGGTAESVGNVAGYIRIPQYHGS</sequence>
<accession>F6DQ14</accession>
<reference evidence="3" key="1">
    <citation type="submission" date="2011-05" db="EMBL/GenBank/DDBJ databases">
        <title>Complete sequence of Desulfotomaculum ruminis DSM 2154.</title>
        <authorList>
            <person name="Lucas S."/>
            <person name="Copeland A."/>
            <person name="Lapidus A."/>
            <person name="Cheng J.-F."/>
            <person name="Goodwin L."/>
            <person name="Pitluck S."/>
            <person name="Lu M."/>
            <person name="Detter J.C."/>
            <person name="Han C."/>
            <person name="Tapia R."/>
            <person name="Land M."/>
            <person name="Hauser L."/>
            <person name="Kyrpides N."/>
            <person name="Ivanova N."/>
            <person name="Mikhailova N."/>
            <person name="Pagani I."/>
            <person name="Stams A.J.M."/>
            <person name="Plugge C.M."/>
            <person name="Muyzer G."/>
            <person name="Kuever J."/>
            <person name="Parshina S.N."/>
            <person name="Ivanova A.E."/>
            <person name="Nazina T.N."/>
            <person name="Brambilla E."/>
            <person name="Spring S."/>
            <person name="Klenk H.-P."/>
            <person name="Woyke T."/>
        </authorList>
    </citation>
    <scope>NUCLEOTIDE SEQUENCE [LARGE SCALE GENOMIC DNA]</scope>
    <source>
        <strain evidence="3">ATCC 23193 / DSM 2154 / NCIB 8452 / DL</strain>
    </source>
</reference>
<dbReference type="HOGENOM" id="CLU_038346_0_0_9"/>
<proteinExistence type="predicted"/>
<dbReference type="InterPro" id="IPR015943">
    <property type="entry name" value="WD40/YVTN_repeat-like_dom_sf"/>
</dbReference>
<evidence type="ECO:0000256" key="1">
    <source>
        <dbReference type="SAM" id="SignalP"/>
    </source>
</evidence>
<organism evidence="2 3">
    <name type="scientific">Desulforamulus ruminis (strain ATCC 23193 / DSM 2154 / NCIMB 8452 / DL)</name>
    <name type="common">Desulfotomaculum ruminis</name>
    <dbReference type="NCBI Taxonomy" id="696281"/>
    <lineage>
        <taxon>Bacteria</taxon>
        <taxon>Bacillati</taxon>
        <taxon>Bacillota</taxon>
        <taxon>Clostridia</taxon>
        <taxon>Eubacteriales</taxon>
        <taxon>Peptococcaceae</taxon>
        <taxon>Desulforamulus</taxon>
    </lineage>
</organism>
<dbReference type="SUPFAM" id="SSF69322">
    <property type="entry name" value="Tricorn protease domain 2"/>
    <property type="match status" value="1"/>
</dbReference>
<dbReference type="Pfam" id="PF07494">
    <property type="entry name" value="Reg_prop"/>
    <property type="match status" value="1"/>
</dbReference>
<reference evidence="2 3" key="2">
    <citation type="journal article" date="2012" name="Stand. Genomic Sci.">
        <title>Complete genome sequence of the sulfate-reducing firmicute Desulfotomaculum ruminis type strain (DL(T)).</title>
        <authorList>
            <person name="Spring S."/>
            <person name="Visser M."/>
            <person name="Lu M."/>
            <person name="Copeland A."/>
            <person name="Lapidus A."/>
            <person name="Lucas S."/>
            <person name="Cheng J.F."/>
            <person name="Han C."/>
            <person name="Tapia R."/>
            <person name="Goodwin L.A."/>
            <person name="Pitluck S."/>
            <person name="Ivanova N."/>
            <person name="Land M."/>
            <person name="Hauser L."/>
            <person name="Larimer F."/>
            <person name="Rohde M."/>
            <person name="Goker M."/>
            <person name="Detter J.C."/>
            <person name="Kyrpides N.C."/>
            <person name="Woyke T."/>
            <person name="Schaap P.J."/>
            <person name="Plugge C.M."/>
            <person name="Muyzer G."/>
            <person name="Kuever J."/>
            <person name="Pereira I.A."/>
            <person name="Parshina S.N."/>
            <person name="Bernier-Latmani R."/>
            <person name="Stams A.J."/>
            <person name="Klenk H.P."/>
        </authorList>
    </citation>
    <scope>NUCLEOTIDE SEQUENCE [LARGE SCALE GENOMIC DNA]</scope>
    <source>
        <strain evidence="3">ATCC 23193 / DSM 2154 / NCIB 8452 / DL</strain>
    </source>
</reference>
<keyword evidence="3" id="KW-1185">Reference proteome</keyword>
<dbReference type="OrthoDB" id="1809946at2"/>
<feature type="chain" id="PRO_5003333373" description="Two component regulator propeller" evidence="1">
    <location>
        <begin position="24"/>
        <end position="419"/>
    </location>
</feature>
<dbReference type="AlphaFoldDB" id="F6DQ14"/>